<feature type="compositionally biased region" description="Low complexity" evidence="1">
    <location>
        <begin position="38"/>
        <end position="48"/>
    </location>
</feature>
<evidence type="ECO:0000256" key="2">
    <source>
        <dbReference type="SAM" id="Phobius"/>
    </source>
</evidence>
<feature type="region of interest" description="Disordered" evidence="1">
    <location>
        <begin position="25"/>
        <end position="109"/>
    </location>
</feature>
<feature type="compositionally biased region" description="Low complexity" evidence="1">
    <location>
        <begin position="64"/>
        <end position="84"/>
    </location>
</feature>
<reference evidence="3 4" key="1">
    <citation type="journal article" date="2021" name="BMC Genomics">
        <title>Genome-resolved metagenome and metatranscriptome analyses of thermophilic composting reveal key bacterial players and their metabolic interactions.</title>
        <authorList>
            <person name="Braga L.P.P."/>
            <person name="Pereira R.V."/>
            <person name="Martins L.F."/>
            <person name="Moura L.M.S."/>
            <person name="Sanchez F.B."/>
            <person name="Patane J.S.L."/>
            <person name="da Silva A.M."/>
            <person name="Setubal J.C."/>
        </authorList>
    </citation>
    <scope>NUCLEOTIDE SEQUENCE [LARGE SCALE GENOMIC DNA]</scope>
    <source>
        <strain evidence="3">ZC4RG45</strain>
    </source>
</reference>
<keyword evidence="2" id="KW-0472">Membrane</keyword>
<evidence type="ECO:0000313" key="4">
    <source>
        <dbReference type="Proteomes" id="UP000249324"/>
    </source>
</evidence>
<keyword evidence="2" id="KW-1133">Transmembrane helix</keyword>
<dbReference type="AlphaFoldDB" id="A0ABD6FKQ4"/>
<feature type="compositionally biased region" description="Basic and acidic residues" evidence="1">
    <location>
        <begin position="49"/>
        <end position="59"/>
    </location>
</feature>
<dbReference type="Proteomes" id="UP000249324">
    <property type="component" value="Unassembled WGS sequence"/>
</dbReference>
<accession>A0ABD6FKQ4</accession>
<proteinExistence type="predicted"/>
<comment type="caution">
    <text evidence="3">The sequence shown here is derived from an EMBL/GenBank/DDBJ whole genome shotgun (WGS) entry which is preliminary data.</text>
</comment>
<feature type="compositionally biased region" description="Basic and acidic residues" evidence="1">
    <location>
        <begin position="99"/>
        <end position="109"/>
    </location>
</feature>
<dbReference type="EMBL" id="QGUI02000230">
    <property type="protein sequence ID" value="MFO7193547.1"/>
    <property type="molecule type" value="Genomic_DNA"/>
</dbReference>
<gene>
    <name evidence="3" type="ORF">DIU77_015000</name>
</gene>
<name>A0ABD6FKQ4_9PSEU</name>
<evidence type="ECO:0000313" key="3">
    <source>
        <dbReference type="EMBL" id="MFO7193547.1"/>
    </source>
</evidence>
<evidence type="ECO:0000256" key="1">
    <source>
        <dbReference type="SAM" id="MobiDB-lite"/>
    </source>
</evidence>
<sequence>RIAGYALLVVAVLAALVPILGLASDQREGDTSAQPKPAAEQTTTSSAKKSAEKSAEKPAKKPRTSSSAERTKSKSSASRTPSRSGAESAGIGPVIDPETTERAESEEARRKLVVGGVAVGLLLIVLWGRRVRSAKSKQ</sequence>
<feature type="transmembrane region" description="Helical" evidence="2">
    <location>
        <begin position="112"/>
        <end position="128"/>
    </location>
</feature>
<feature type="non-terminal residue" evidence="3">
    <location>
        <position position="1"/>
    </location>
</feature>
<keyword evidence="2" id="KW-0812">Transmembrane</keyword>
<protein>
    <submittedName>
        <fullName evidence="3">Uncharacterized protein</fullName>
    </submittedName>
</protein>
<organism evidence="3 4">
    <name type="scientific">Thermocrispum agreste</name>
    <dbReference type="NCBI Taxonomy" id="37925"/>
    <lineage>
        <taxon>Bacteria</taxon>
        <taxon>Bacillati</taxon>
        <taxon>Actinomycetota</taxon>
        <taxon>Actinomycetes</taxon>
        <taxon>Pseudonocardiales</taxon>
        <taxon>Pseudonocardiaceae</taxon>
        <taxon>Thermocrispum</taxon>
    </lineage>
</organism>